<keyword evidence="7" id="KW-0808">Transferase</keyword>
<evidence type="ECO:0000256" key="19">
    <source>
        <dbReference type="SAM" id="MobiDB-lite"/>
    </source>
</evidence>
<dbReference type="OMA" id="FGQHARK"/>
<keyword evidence="13" id="KW-0067">ATP-binding</keyword>
<feature type="compositionally biased region" description="Basic and acidic residues" evidence="19">
    <location>
        <begin position="218"/>
        <end position="227"/>
    </location>
</feature>
<sequence length="713" mass="80006">MSFRLLTNRLFKQSRSALQWYYKRDIYTNILEHGKSRGIPSAHLHKAGVQQQHNHHKSQIALRASTGLFRFGQHARKLFIDNVLNRVTSSYSSELRARATKKLFFGDSAPFFALVGVSLASGAGVLTKEDELEGVCWEIREAASRIQNTWNKEEASGATINDEFTLDDLDIGPPIAKGCAAVVYAASMKKPDENKTDPVEVPTRPSPAQSPVNLSSQERMDVDPSPRRDSILASYKSGGGGMLSPIHNLSRFVHNFGGSVDNLFMYGNRLMGSQINLLRNDNEENAENAAMMNRSRHNSEISQFEMLDEDVSVTTMDLSPSNISICRYSLALKMMFNYDIQSNAMSILRAMYKETIPARYRPTNDNSDGWEKLLRDQTLTLPPHPNIVLMFGYFCAEVRNLIGGRILYPMAQPPRINPQGYGRNMSLYLLMKRYDCNLRSYLDSENVTMRTRILLFAQLLEASAHLSRHGVAHRDLKSDNILIELNDDNSPPVLVLSDFGCCLADKVHGLCVPYTSYDMDKGGNTALMAPEIINKTPGTFSVLNYSKSDLWACGAIAYEIFGHPNPFYAADGQGNENGTKSLKNNNYCEEDLPELTNECPHIIRELITNILSPNPKRRLSPDIAANVIQLFLWAPSSWLKPAGMPSSPEILQWLLSLTTKVMCEGRSATINTNTIAYKMGRRTYTEYLLICSFLARAKLRRLRGALTWIQSIV</sequence>
<dbReference type="Pfam" id="PF00069">
    <property type="entry name" value="Pkinase"/>
    <property type="match status" value="1"/>
</dbReference>
<evidence type="ECO:0000313" key="21">
    <source>
        <dbReference type="EMBL" id="CAD7086678.1"/>
    </source>
</evidence>
<comment type="subcellular location">
    <subcellularLocation>
        <location evidence="3">Cytoplasm</location>
        <location evidence="3">Cytosol</location>
    </subcellularLocation>
    <subcellularLocation>
        <location evidence="2">Mitochondrion inner membrane</location>
        <topology evidence="2">Single-pass membrane protein</topology>
    </subcellularLocation>
    <subcellularLocation>
        <location evidence="4">Mitochondrion outer membrane</location>
        <topology evidence="4">Single-pass membrane protein</topology>
    </subcellularLocation>
</comment>
<evidence type="ECO:0000256" key="6">
    <source>
        <dbReference type="ARBA" id="ARBA00022527"/>
    </source>
</evidence>
<comment type="catalytic activity">
    <reaction evidence="18">
        <text>L-seryl-[protein] + ATP = O-phospho-L-seryl-[protein] + ADP + H(+)</text>
        <dbReference type="Rhea" id="RHEA:17989"/>
        <dbReference type="Rhea" id="RHEA-COMP:9863"/>
        <dbReference type="Rhea" id="RHEA-COMP:11604"/>
        <dbReference type="ChEBI" id="CHEBI:15378"/>
        <dbReference type="ChEBI" id="CHEBI:29999"/>
        <dbReference type="ChEBI" id="CHEBI:30616"/>
        <dbReference type="ChEBI" id="CHEBI:83421"/>
        <dbReference type="ChEBI" id="CHEBI:456216"/>
        <dbReference type="EC" id="2.7.11.1"/>
    </reaction>
</comment>
<dbReference type="Gene3D" id="1.10.510.10">
    <property type="entry name" value="Transferase(Phosphotransferase) domain 1"/>
    <property type="match status" value="1"/>
</dbReference>
<dbReference type="PANTHER" id="PTHR22972:SF7">
    <property type="entry name" value="SERINE_THREONINE-PROTEIN KINASE PINK1, MITOCHONDRIAL"/>
    <property type="match status" value="1"/>
</dbReference>
<keyword evidence="10" id="KW-0418">Kinase</keyword>
<keyword evidence="15" id="KW-0809">Transit peptide</keyword>
<name>A0A7R8UVI6_HERIL</name>
<keyword evidence="11" id="KW-1000">Mitochondrion outer membrane</keyword>
<dbReference type="PROSITE" id="PS50011">
    <property type="entry name" value="PROTEIN_KINASE_DOM"/>
    <property type="match status" value="1"/>
</dbReference>
<evidence type="ECO:0000259" key="20">
    <source>
        <dbReference type="PROSITE" id="PS50011"/>
    </source>
</evidence>
<evidence type="ECO:0000256" key="13">
    <source>
        <dbReference type="ARBA" id="ARBA00022840"/>
    </source>
</evidence>
<dbReference type="InterPro" id="IPR011009">
    <property type="entry name" value="Kinase-like_dom_sf"/>
</dbReference>
<evidence type="ECO:0000256" key="5">
    <source>
        <dbReference type="ARBA" id="ARBA00012513"/>
    </source>
</evidence>
<feature type="region of interest" description="Disordered" evidence="19">
    <location>
        <begin position="191"/>
        <end position="227"/>
    </location>
</feature>
<dbReference type="OrthoDB" id="1405469at2759"/>
<dbReference type="InParanoid" id="A0A7R8UVI6"/>
<dbReference type="InterPro" id="IPR000719">
    <property type="entry name" value="Prot_kinase_dom"/>
</dbReference>
<evidence type="ECO:0000256" key="11">
    <source>
        <dbReference type="ARBA" id="ARBA00022787"/>
    </source>
</evidence>
<evidence type="ECO:0000256" key="9">
    <source>
        <dbReference type="ARBA" id="ARBA00022741"/>
    </source>
</evidence>
<organism evidence="21 22">
    <name type="scientific">Hermetia illucens</name>
    <name type="common">Black soldier fly</name>
    <dbReference type="NCBI Taxonomy" id="343691"/>
    <lineage>
        <taxon>Eukaryota</taxon>
        <taxon>Metazoa</taxon>
        <taxon>Ecdysozoa</taxon>
        <taxon>Arthropoda</taxon>
        <taxon>Hexapoda</taxon>
        <taxon>Insecta</taxon>
        <taxon>Pterygota</taxon>
        <taxon>Neoptera</taxon>
        <taxon>Endopterygota</taxon>
        <taxon>Diptera</taxon>
        <taxon>Brachycera</taxon>
        <taxon>Stratiomyomorpha</taxon>
        <taxon>Stratiomyidae</taxon>
        <taxon>Hermetiinae</taxon>
        <taxon>Hermetia</taxon>
    </lineage>
</organism>
<keyword evidence="6" id="KW-0723">Serine/threonine-protein kinase</keyword>
<evidence type="ECO:0000256" key="1">
    <source>
        <dbReference type="ARBA" id="ARBA00001946"/>
    </source>
</evidence>
<keyword evidence="22" id="KW-1185">Reference proteome</keyword>
<keyword evidence="16" id="KW-0496">Mitochondrion</keyword>
<dbReference type="AlphaFoldDB" id="A0A7R8UVI6"/>
<keyword evidence="12" id="KW-0999">Mitochondrion inner membrane</keyword>
<evidence type="ECO:0000256" key="3">
    <source>
        <dbReference type="ARBA" id="ARBA00004514"/>
    </source>
</evidence>
<dbReference type="EC" id="2.7.11.1" evidence="5"/>
<evidence type="ECO:0000256" key="8">
    <source>
        <dbReference type="ARBA" id="ARBA00022723"/>
    </source>
</evidence>
<dbReference type="GO" id="GO:0090141">
    <property type="term" value="P:positive regulation of mitochondrial fission"/>
    <property type="evidence" value="ECO:0007669"/>
    <property type="project" value="TreeGrafter"/>
</dbReference>
<evidence type="ECO:0000256" key="18">
    <source>
        <dbReference type="ARBA" id="ARBA00048679"/>
    </source>
</evidence>
<evidence type="ECO:0000256" key="14">
    <source>
        <dbReference type="ARBA" id="ARBA00022842"/>
    </source>
</evidence>
<dbReference type="InterPro" id="IPR051511">
    <property type="entry name" value="MitoQC_Scaffold_Kinases"/>
</dbReference>
<dbReference type="Proteomes" id="UP000594454">
    <property type="component" value="Chromosome 4"/>
</dbReference>
<dbReference type="PANTHER" id="PTHR22972">
    <property type="entry name" value="SERINE/THREONINE PROTEIN KINASE"/>
    <property type="match status" value="1"/>
</dbReference>
<dbReference type="PROSITE" id="PS00108">
    <property type="entry name" value="PROTEIN_KINASE_ST"/>
    <property type="match status" value="1"/>
</dbReference>
<keyword evidence="8" id="KW-0479">Metal-binding</keyword>
<evidence type="ECO:0000256" key="17">
    <source>
        <dbReference type="ARBA" id="ARBA00047899"/>
    </source>
</evidence>
<dbReference type="EMBL" id="LR899012">
    <property type="protein sequence ID" value="CAD7086678.1"/>
    <property type="molecule type" value="Genomic_DNA"/>
</dbReference>
<evidence type="ECO:0000256" key="12">
    <source>
        <dbReference type="ARBA" id="ARBA00022792"/>
    </source>
</evidence>
<comment type="cofactor">
    <cofactor evidence="1">
        <name>Mg(2+)</name>
        <dbReference type="ChEBI" id="CHEBI:18420"/>
    </cofactor>
</comment>
<dbReference type="GO" id="GO:0005524">
    <property type="term" value="F:ATP binding"/>
    <property type="evidence" value="ECO:0007669"/>
    <property type="project" value="UniProtKB-KW"/>
</dbReference>
<dbReference type="GO" id="GO:0000422">
    <property type="term" value="P:autophagy of mitochondrion"/>
    <property type="evidence" value="ECO:0007669"/>
    <property type="project" value="TreeGrafter"/>
</dbReference>
<dbReference type="GO" id="GO:0005829">
    <property type="term" value="C:cytosol"/>
    <property type="evidence" value="ECO:0007669"/>
    <property type="project" value="UniProtKB-SubCell"/>
</dbReference>
<dbReference type="GO" id="GO:0046872">
    <property type="term" value="F:metal ion binding"/>
    <property type="evidence" value="ECO:0007669"/>
    <property type="project" value="UniProtKB-KW"/>
</dbReference>
<feature type="compositionally biased region" description="Polar residues" evidence="19">
    <location>
        <begin position="206"/>
        <end position="217"/>
    </location>
</feature>
<keyword evidence="9" id="KW-0547">Nucleotide-binding</keyword>
<dbReference type="FunCoup" id="A0A7R8UVI6">
    <property type="interactions" value="255"/>
</dbReference>
<evidence type="ECO:0000313" key="22">
    <source>
        <dbReference type="Proteomes" id="UP000594454"/>
    </source>
</evidence>
<evidence type="ECO:0000256" key="7">
    <source>
        <dbReference type="ARBA" id="ARBA00022679"/>
    </source>
</evidence>
<dbReference type="SUPFAM" id="SSF56112">
    <property type="entry name" value="Protein kinase-like (PK-like)"/>
    <property type="match status" value="1"/>
</dbReference>
<keyword evidence="12" id="KW-0472">Membrane</keyword>
<evidence type="ECO:0000256" key="16">
    <source>
        <dbReference type="ARBA" id="ARBA00023128"/>
    </source>
</evidence>
<dbReference type="GO" id="GO:0005743">
    <property type="term" value="C:mitochondrial inner membrane"/>
    <property type="evidence" value="ECO:0007669"/>
    <property type="project" value="UniProtKB-SubCell"/>
</dbReference>
<proteinExistence type="predicted"/>
<dbReference type="InterPro" id="IPR008271">
    <property type="entry name" value="Ser/Thr_kinase_AS"/>
</dbReference>
<dbReference type="GO" id="GO:0042981">
    <property type="term" value="P:regulation of apoptotic process"/>
    <property type="evidence" value="ECO:0007669"/>
    <property type="project" value="TreeGrafter"/>
</dbReference>
<evidence type="ECO:0000256" key="10">
    <source>
        <dbReference type="ARBA" id="ARBA00022777"/>
    </source>
</evidence>
<evidence type="ECO:0000256" key="2">
    <source>
        <dbReference type="ARBA" id="ARBA00004434"/>
    </source>
</evidence>
<evidence type="ECO:0000256" key="15">
    <source>
        <dbReference type="ARBA" id="ARBA00022946"/>
    </source>
</evidence>
<dbReference type="GO" id="GO:0004674">
    <property type="term" value="F:protein serine/threonine kinase activity"/>
    <property type="evidence" value="ECO:0007669"/>
    <property type="project" value="UniProtKB-KW"/>
</dbReference>
<keyword evidence="14" id="KW-0460">Magnesium</keyword>
<reference evidence="21 22" key="1">
    <citation type="submission" date="2020-11" db="EMBL/GenBank/DDBJ databases">
        <authorList>
            <person name="Wallbank WR R."/>
            <person name="Pardo Diaz C."/>
            <person name="Kozak K."/>
            <person name="Martin S."/>
            <person name="Jiggins C."/>
            <person name="Moest M."/>
            <person name="Warren A I."/>
            <person name="Generalovic N T."/>
            <person name="Byers J.R.P. K."/>
            <person name="Montejo-Kovacevich G."/>
            <person name="Yen C E."/>
        </authorList>
    </citation>
    <scope>NUCLEOTIDE SEQUENCE [LARGE SCALE GENOMIC DNA]</scope>
</reference>
<dbReference type="GO" id="GO:0005741">
    <property type="term" value="C:mitochondrial outer membrane"/>
    <property type="evidence" value="ECO:0007669"/>
    <property type="project" value="UniProtKB-SubCell"/>
</dbReference>
<gene>
    <name evidence="21" type="ORF">HERILL_LOCUS9434</name>
</gene>
<feature type="domain" description="Protein kinase" evidence="20">
    <location>
        <begin position="260"/>
        <end position="632"/>
    </location>
</feature>
<evidence type="ECO:0000256" key="4">
    <source>
        <dbReference type="ARBA" id="ARBA00004572"/>
    </source>
</evidence>
<dbReference type="SMART" id="SM00220">
    <property type="entry name" value="S_TKc"/>
    <property type="match status" value="1"/>
</dbReference>
<comment type="catalytic activity">
    <reaction evidence="17">
        <text>L-threonyl-[protein] + ATP = O-phospho-L-threonyl-[protein] + ADP + H(+)</text>
        <dbReference type="Rhea" id="RHEA:46608"/>
        <dbReference type="Rhea" id="RHEA-COMP:11060"/>
        <dbReference type="Rhea" id="RHEA-COMP:11605"/>
        <dbReference type="ChEBI" id="CHEBI:15378"/>
        <dbReference type="ChEBI" id="CHEBI:30013"/>
        <dbReference type="ChEBI" id="CHEBI:30616"/>
        <dbReference type="ChEBI" id="CHEBI:61977"/>
        <dbReference type="ChEBI" id="CHEBI:456216"/>
        <dbReference type="EC" id="2.7.11.1"/>
    </reaction>
</comment>
<accession>A0A7R8UVI6</accession>
<protein>
    <recommendedName>
        <fullName evidence="5">non-specific serine/threonine protein kinase</fullName>
        <ecNumber evidence="5">2.7.11.1</ecNumber>
    </recommendedName>
</protein>